<dbReference type="STRING" id="1202724.AM493_14215"/>
<accession>A0A0M9VJ39</accession>
<dbReference type="AlphaFoldDB" id="A0A0M9VJ39"/>
<proteinExistence type="predicted"/>
<name>A0A0M9VJ39_9FLAO</name>
<evidence type="ECO:0000313" key="2">
    <source>
        <dbReference type="Proteomes" id="UP000037755"/>
    </source>
</evidence>
<reference evidence="1 2" key="1">
    <citation type="submission" date="2015-08" db="EMBL/GenBank/DDBJ databases">
        <title>Whole genome sequence of Flavobacterium akiainvivens IK-1T, from decaying Wikstroemia oahuensis, an endemic Hawaiian shrub.</title>
        <authorList>
            <person name="Wan X."/>
            <person name="Hou S."/>
            <person name="Saito J."/>
            <person name="Donachie S."/>
        </authorList>
    </citation>
    <scope>NUCLEOTIDE SEQUENCE [LARGE SCALE GENOMIC DNA]</scope>
    <source>
        <strain evidence="1 2">IK-1</strain>
    </source>
</reference>
<dbReference type="Proteomes" id="UP000037755">
    <property type="component" value="Unassembled WGS sequence"/>
</dbReference>
<dbReference type="Pfam" id="PF19852">
    <property type="entry name" value="DUF6327"/>
    <property type="match status" value="1"/>
</dbReference>
<dbReference type="OrthoDB" id="1150607at2"/>
<evidence type="ECO:0000313" key="1">
    <source>
        <dbReference type="EMBL" id="KOS07059.1"/>
    </source>
</evidence>
<sequence>MPVTKIYNSFAEINQDLEILKLEKDLAYARFKKDLNEAKDSLTVENIVGEKPMRVAKLLGAFSGPIKSAALTWIFKKIF</sequence>
<keyword evidence="2" id="KW-1185">Reference proteome</keyword>
<dbReference type="InterPro" id="IPR046290">
    <property type="entry name" value="DUF6327"/>
</dbReference>
<protein>
    <submittedName>
        <fullName evidence="1">Uncharacterized protein</fullName>
    </submittedName>
</protein>
<organism evidence="1 2">
    <name type="scientific">Flavobacterium akiainvivens</name>
    <dbReference type="NCBI Taxonomy" id="1202724"/>
    <lineage>
        <taxon>Bacteria</taxon>
        <taxon>Pseudomonadati</taxon>
        <taxon>Bacteroidota</taxon>
        <taxon>Flavobacteriia</taxon>
        <taxon>Flavobacteriales</taxon>
        <taxon>Flavobacteriaceae</taxon>
        <taxon>Flavobacterium</taxon>
    </lineage>
</organism>
<gene>
    <name evidence="1" type="ORF">AM493_14215</name>
</gene>
<dbReference type="EMBL" id="LIYD01000005">
    <property type="protein sequence ID" value="KOS07059.1"/>
    <property type="molecule type" value="Genomic_DNA"/>
</dbReference>
<comment type="caution">
    <text evidence="1">The sequence shown here is derived from an EMBL/GenBank/DDBJ whole genome shotgun (WGS) entry which is preliminary data.</text>
</comment>
<dbReference type="PATRIC" id="fig|1202724.3.peg.2953"/>
<dbReference type="RefSeq" id="WP_054408696.1">
    <property type="nucleotide sequence ID" value="NZ_FOYA01000009.1"/>
</dbReference>